<evidence type="ECO:0000313" key="16">
    <source>
        <dbReference type="EMBL" id="CAH0390782.1"/>
    </source>
</evidence>
<comment type="similarity">
    <text evidence="4 14">Belongs to the cytochrome P450 family.</text>
</comment>
<dbReference type="PRINTS" id="PR00385">
    <property type="entry name" value="P450"/>
</dbReference>
<comment type="cofactor">
    <cofactor evidence="1 13">
        <name>heme</name>
        <dbReference type="ChEBI" id="CHEBI:30413"/>
    </cofactor>
</comment>
<reference evidence="16" key="1">
    <citation type="submission" date="2021-12" db="EMBL/GenBank/DDBJ databases">
        <authorList>
            <person name="King R."/>
        </authorList>
    </citation>
    <scope>NUCLEOTIDE SEQUENCE</scope>
</reference>
<dbReference type="InterPro" id="IPR017972">
    <property type="entry name" value="Cyt_P450_CS"/>
</dbReference>
<evidence type="ECO:0008006" key="18">
    <source>
        <dbReference type="Google" id="ProtNLM"/>
    </source>
</evidence>
<dbReference type="GO" id="GO:0020037">
    <property type="term" value="F:heme binding"/>
    <property type="evidence" value="ECO:0007669"/>
    <property type="project" value="InterPro"/>
</dbReference>
<dbReference type="PANTHER" id="PTHR24291">
    <property type="entry name" value="CYTOCHROME P450 FAMILY 4"/>
    <property type="match status" value="1"/>
</dbReference>
<evidence type="ECO:0000256" key="7">
    <source>
        <dbReference type="ARBA" id="ARBA00022824"/>
    </source>
</evidence>
<evidence type="ECO:0000256" key="14">
    <source>
        <dbReference type="RuleBase" id="RU000461"/>
    </source>
</evidence>
<dbReference type="GO" id="GO:0016705">
    <property type="term" value="F:oxidoreductase activity, acting on paired donors, with incorporation or reduction of molecular oxygen"/>
    <property type="evidence" value="ECO:0007669"/>
    <property type="project" value="InterPro"/>
</dbReference>
<gene>
    <name evidence="16" type="ORF">BEMITA_LOCUS9476</name>
</gene>
<keyword evidence="6 13" id="KW-0479">Metal-binding</keyword>
<dbReference type="Pfam" id="PF00067">
    <property type="entry name" value="p450"/>
    <property type="match status" value="1"/>
</dbReference>
<dbReference type="PROSITE" id="PS00086">
    <property type="entry name" value="CYTOCHROME_P450"/>
    <property type="match status" value="1"/>
</dbReference>
<keyword evidence="7" id="KW-0256">Endoplasmic reticulum</keyword>
<evidence type="ECO:0000256" key="9">
    <source>
        <dbReference type="ARBA" id="ARBA00023002"/>
    </source>
</evidence>
<keyword evidence="15" id="KW-0732">Signal</keyword>
<accession>A0A9P0F697</accession>
<feature type="chain" id="PRO_5040111469" description="Cytochrome P450" evidence="15">
    <location>
        <begin position="21"/>
        <end position="507"/>
    </location>
</feature>
<proteinExistence type="inferred from homology"/>
<dbReference type="InterPro" id="IPR002401">
    <property type="entry name" value="Cyt_P450_E_grp-I"/>
</dbReference>
<dbReference type="InterPro" id="IPR036396">
    <property type="entry name" value="Cyt_P450_sf"/>
</dbReference>
<evidence type="ECO:0000256" key="15">
    <source>
        <dbReference type="SAM" id="SignalP"/>
    </source>
</evidence>
<evidence type="ECO:0000256" key="12">
    <source>
        <dbReference type="ARBA" id="ARBA00023136"/>
    </source>
</evidence>
<evidence type="ECO:0000256" key="6">
    <source>
        <dbReference type="ARBA" id="ARBA00022723"/>
    </source>
</evidence>
<evidence type="ECO:0000256" key="4">
    <source>
        <dbReference type="ARBA" id="ARBA00010617"/>
    </source>
</evidence>
<sequence>MYIAIAVFFIILCVIHFKISSKCARYEAICNGIPGPKLLPIICNFFELSFNPEGIYSRFPELIKKYGRVFRIWLGPSLHLVYLSKPEEIEIILGSTKYIHKAEMYEYFEPWLGSGLLIANGPVWFKKRKLMTSAFHFSNLNNFIPKFNTNIKLLLKKLEEPAGGESFNVYDFLTLCTLDIIVESAMNTKIYAQSEKNNRFLKAMDEAELAILKRGFSPWLHSDGFFSKSSIGKMFYESVRLMHDLADSIIKMRKMELSDKKEESSFENKNTDSILQDRYKKNITFLDMLLKYNEDGAGFSDVDLRSDVMMFIMAGHGTTTWCLSWAMYLLSKNPNIQEKMYEEVISVLGPEDRDIEINDLLELKFTERVIKETLRHYPSVPFYGRTVHENVKLPGGYVIPANTDVGILTYCLHMDPEIYENPKEFNPDNFLPEVCAARHPYAYIPFSAGPRNCIGQKFAMLQLKSILSSIIKKFRILPASDAPAPCPVTVLLFKSDTGVHIRLEKRN</sequence>
<evidence type="ECO:0000256" key="10">
    <source>
        <dbReference type="ARBA" id="ARBA00023004"/>
    </source>
</evidence>
<dbReference type="KEGG" id="btab:109032725"/>
<dbReference type="CDD" id="cd20628">
    <property type="entry name" value="CYP4"/>
    <property type="match status" value="1"/>
</dbReference>
<dbReference type="Gene3D" id="1.10.630.10">
    <property type="entry name" value="Cytochrome P450"/>
    <property type="match status" value="1"/>
</dbReference>
<dbReference type="Proteomes" id="UP001152759">
    <property type="component" value="Chromosome 5"/>
</dbReference>
<keyword evidence="5 13" id="KW-0349">Heme</keyword>
<evidence type="ECO:0000256" key="11">
    <source>
        <dbReference type="ARBA" id="ARBA00023033"/>
    </source>
</evidence>
<comment type="subcellular location">
    <subcellularLocation>
        <location evidence="3">Endoplasmic reticulum membrane</location>
        <topology evidence="3">Peripheral membrane protein</topology>
    </subcellularLocation>
    <subcellularLocation>
        <location evidence="2">Microsome membrane</location>
        <topology evidence="2">Peripheral membrane protein</topology>
    </subcellularLocation>
</comment>
<evidence type="ECO:0000256" key="2">
    <source>
        <dbReference type="ARBA" id="ARBA00004174"/>
    </source>
</evidence>
<evidence type="ECO:0000313" key="17">
    <source>
        <dbReference type="Proteomes" id="UP001152759"/>
    </source>
</evidence>
<dbReference type="GO" id="GO:0004497">
    <property type="term" value="F:monooxygenase activity"/>
    <property type="evidence" value="ECO:0007669"/>
    <property type="project" value="UniProtKB-KW"/>
</dbReference>
<dbReference type="EMBL" id="OU963866">
    <property type="protein sequence ID" value="CAH0390782.1"/>
    <property type="molecule type" value="Genomic_DNA"/>
</dbReference>
<dbReference type="InterPro" id="IPR050196">
    <property type="entry name" value="Cytochrome_P450_Monoox"/>
</dbReference>
<protein>
    <recommendedName>
        <fullName evidence="18">Cytochrome P450</fullName>
    </recommendedName>
</protein>
<keyword evidence="8" id="KW-0492">Microsome</keyword>
<keyword evidence="12" id="KW-0472">Membrane</keyword>
<keyword evidence="10 13" id="KW-0408">Iron</keyword>
<dbReference type="InterPro" id="IPR001128">
    <property type="entry name" value="Cyt_P450"/>
</dbReference>
<keyword evidence="9 14" id="KW-0560">Oxidoreductase</keyword>
<keyword evidence="11 14" id="KW-0503">Monooxygenase</keyword>
<evidence type="ECO:0000256" key="5">
    <source>
        <dbReference type="ARBA" id="ARBA00022617"/>
    </source>
</evidence>
<dbReference type="PANTHER" id="PTHR24291:SF189">
    <property type="entry name" value="CYTOCHROME P450 4C3-RELATED"/>
    <property type="match status" value="1"/>
</dbReference>
<dbReference type="SUPFAM" id="SSF48264">
    <property type="entry name" value="Cytochrome P450"/>
    <property type="match status" value="1"/>
</dbReference>
<evidence type="ECO:0000256" key="1">
    <source>
        <dbReference type="ARBA" id="ARBA00001971"/>
    </source>
</evidence>
<feature type="binding site" description="axial binding residue" evidence="13">
    <location>
        <position position="453"/>
    </location>
    <ligand>
        <name>heme</name>
        <dbReference type="ChEBI" id="CHEBI:30413"/>
    </ligand>
    <ligandPart>
        <name>Fe</name>
        <dbReference type="ChEBI" id="CHEBI:18248"/>
    </ligandPart>
</feature>
<feature type="signal peptide" evidence="15">
    <location>
        <begin position="1"/>
        <end position="20"/>
    </location>
</feature>
<dbReference type="AlphaFoldDB" id="A0A9P0F697"/>
<dbReference type="GO" id="GO:0005506">
    <property type="term" value="F:iron ion binding"/>
    <property type="evidence" value="ECO:0007669"/>
    <property type="project" value="InterPro"/>
</dbReference>
<evidence type="ECO:0000256" key="8">
    <source>
        <dbReference type="ARBA" id="ARBA00022848"/>
    </source>
</evidence>
<dbReference type="PRINTS" id="PR00463">
    <property type="entry name" value="EP450I"/>
</dbReference>
<evidence type="ECO:0000256" key="13">
    <source>
        <dbReference type="PIRSR" id="PIRSR602401-1"/>
    </source>
</evidence>
<dbReference type="GO" id="GO:0005789">
    <property type="term" value="C:endoplasmic reticulum membrane"/>
    <property type="evidence" value="ECO:0007669"/>
    <property type="project" value="UniProtKB-SubCell"/>
</dbReference>
<name>A0A9P0F697_BEMTA</name>
<keyword evidence="17" id="KW-1185">Reference proteome</keyword>
<evidence type="ECO:0000256" key="3">
    <source>
        <dbReference type="ARBA" id="ARBA00004406"/>
    </source>
</evidence>
<organism evidence="16 17">
    <name type="scientific">Bemisia tabaci</name>
    <name type="common">Sweetpotato whitefly</name>
    <name type="synonym">Aleurodes tabaci</name>
    <dbReference type="NCBI Taxonomy" id="7038"/>
    <lineage>
        <taxon>Eukaryota</taxon>
        <taxon>Metazoa</taxon>
        <taxon>Ecdysozoa</taxon>
        <taxon>Arthropoda</taxon>
        <taxon>Hexapoda</taxon>
        <taxon>Insecta</taxon>
        <taxon>Pterygota</taxon>
        <taxon>Neoptera</taxon>
        <taxon>Paraneoptera</taxon>
        <taxon>Hemiptera</taxon>
        <taxon>Sternorrhyncha</taxon>
        <taxon>Aleyrodoidea</taxon>
        <taxon>Aleyrodidae</taxon>
        <taxon>Aleyrodinae</taxon>
        <taxon>Bemisia</taxon>
    </lineage>
</organism>